<comment type="catalytic activity">
    <reaction evidence="10">
        <text>adenosine + phosphate = alpha-D-ribose 1-phosphate + adenine</text>
        <dbReference type="Rhea" id="RHEA:27642"/>
        <dbReference type="ChEBI" id="CHEBI:16335"/>
        <dbReference type="ChEBI" id="CHEBI:16708"/>
        <dbReference type="ChEBI" id="CHEBI:43474"/>
        <dbReference type="ChEBI" id="CHEBI:57720"/>
        <dbReference type="EC" id="2.4.2.1"/>
    </reaction>
    <physiologicalReaction direction="left-to-right" evidence="10">
        <dbReference type="Rhea" id="RHEA:27643"/>
    </physiologicalReaction>
</comment>
<organism evidence="13 14">
    <name type="scientific">Oikeobacillus pervagus</name>
    <dbReference type="NCBI Taxonomy" id="1325931"/>
    <lineage>
        <taxon>Bacteria</taxon>
        <taxon>Bacillati</taxon>
        <taxon>Bacillota</taxon>
        <taxon>Bacilli</taxon>
        <taxon>Bacillales</taxon>
        <taxon>Bacillaceae</taxon>
        <taxon>Oikeobacillus</taxon>
    </lineage>
</organism>
<dbReference type="RefSeq" id="WP_307257046.1">
    <property type="nucleotide sequence ID" value="NZ_JAUSUC010000014.1"/>
</dbReference>
<dbReference type="GO" id="GO:0017061">
    <property type="term" value="F:S-methyl-5-thioadenosine phosphorylase activity"/>
    <property type="evidence" value="ECO:0007669"/>
    <property type="project" value="UniProtKB-EC"/>
</dbReference>
<keyword evidence="8" id="KW-0862">Zinc</keyword>
<dbReference type="InterPro" id="IPR003730">
    <property type="entry name" value="Cu_polyphenol_OxRdtase"/>
</dbReference>
<dbReference type="CDD" id="cd16833">
    <property type="entry name" value="YfiH"/>
    <property type="match status" value="1"/>
</dbReference>
<keyword evidence="5" id="KW-0808">Transferase</keyword>
<evidence type="ECO:0000256" key="5">
    <source>
        <dbReference type="ARBA" id="ARBA00022679"/>
    </source>
</evidence>
<dbReference type="PANTHER" id="PTHR30616">
    <property type="entry name" value="UNCHARACTERIZED PROTEIN YFIH"/>
    <property type="match status" value="1"/>
</dbReference>
<evidence type="ECO:0000256" key="1">
    <source>
        <dbReference type="ARBA" id="ARBA00000553"/>
    </source>
</evidence>
<dbReference type="GO" id="GO:0005507">
    <property type="term" value="F:copper ion binding"/>
    <property type="evidence" value="ECO:0007669"/>
    <property type="project" value="TreeGrafter"/>
</dbReference>
<evidence type="ECO:0000256" key="12">
    <source>
        <dbReference type="RuleBase" id="RU361274"/>
    </source>
</evidence>
<keyword evidence="6" id="KW-0479">Metal-binding</keyword>
<comment type="catalytic activity">
    <reaction evidence="11">
        <text>S-methyl-5'-thioadenosine + phosphate = 5-(methylsulfanyl)-alpha-D-ribose 1-phosphate + adenine</text>
        <dbReference type="Rhea" id="RHEA:11852"/>
        <dbReference type="ChEBI" id="CHEBI:16708"/>
        <dbReference type="ChEBI" id="CHEBI:17509"/>
        <dbReference type="ChEBI" id="CHEBI:43474"/>
        <dbReference type="ChEBI" id="CHEBI:58533"/>
        <dbReference type="EC" id="2.4.2.28"/>
    </reaction>
    <physiologicalReaction direction="left-to-right" evidence="11">
        <dbReference type="Rhea" id="RHEA:11853"/>
    </physiologicalReaction>
</comment>
<evidence type="ECO:0000256" key="7">
    <source>
        <dbReference type="ARBA" id="ARBA00022801"/>
    </source>
</evidence>
<dbReference type="AlphaFoldDB" id="A0AAJ1T4G4"/>
<evidence type="ECO:0000256" key="11">
    <source>
        <dbReference type="ARBA" id="ARBA00049893"/>
    </source>
</evidence>
<evidence type="ECO:0000256" key="6">
    <source>
        <dbReference type="ARBA" id="ARBA00022723"/>
    </source>
</evidence>
<name>A0AAJ1T4G4_9BACI</name>
<gene>
    <name evidence="13" type="ORF">J2S13_001445</name>
</gene>
<keyword evidence="14" id="KW-1185">Reference proteome</keyword>
<proteinExistence type="inferred from homology"/>
<dbReference type="GO" id="GO:0016787">
    <property type="term" value="F:hydrolase activity"/>
    <property type="evidence" value="ECO:0007669"/>
    <property type="project" value="UniProtKB-KW"/>
</dbReference>
<comment type="function">
    <text evidence="3">Purine nucleoside enzyme that catalyzes the phosphorolysis of adenosine and inosine nucleosides, yielding D-ribose 1-phosphate and the respective free bases, adenine and hypoxanthine. Also catalyzes the phosphorolysis of S-methyl-5'-thioadenosine into adenine and S-methyl-5-thio-alpha-D-ribose 1-phosphate. Also has adenosine deaminase activity.</text>
</comment>
<evidence type="ECO:0000256" key="10">
    <source>
        <dbReference type="ARBA" id="ARBA00048968"/>
    </source>
</evidence>
<reference evidence="13" key="1">
    <citation type="submission" date="2023-07" db="EMBL/GenBank/DDBJ databases">
        <title>Genomic Encyclopedia of Type Strains, Phase IV (KMG-IV): sequencing the most valuable type-strain genomes for metagenomic binning, comparative biology and taxonomic classification.</title>
        <authorList>
            <person name="Goeker M."/>
        </authorList>
    </citation>
    <scope>NUCLEOTIDE SEQUENCE</scope>
    <source>
        <strain evidence="13">DSM 23947</strain>
    </source>
</reference>
<evidence type="ECO:0000256" key="8">
    <source>
        <dbReference type="ARBA" id="ARBA00022833"/>
    </source>
</evidence>
<sequence length="280" mass="31883">MMEPFQLVNESYYLIKDWQIKDPSLVAGFTTRFGGVSGKPFDELNMGFHVGDQVEDVRINRKRLANSISFPIDEWIGAEQTHKHHIQYVTSLHKGRGALQYEDSLLDTDGLYTDESNLFLTLCYADCVPIYFLSFEKKKIGIVHAGWKGTVLGIAAELVKIWKNLGIHEDEIHVVIGPSICGNCYIVDDRVINQVKKRLSPSQELPFTMKETGQYYLDLKRMNELILREAGIPKLQIRTSKLCTSCDHRFFSHRRDHGKTGRMIGFIGWKENGNGGKGSK</sequence>
<evidence type="ECO:0000313" key="14">
    <source>
        <dbReference type="Proteomes" id="UP001237207"/>
    </source>
</evidence>
<comment type="catalytic activity">
    <reaction evidence="9">
        <text>adenosine + H2O + H(+) = inosine + NH4(+)</text>
        <dbReference type="Rhea" id="RHEA:24408"/>
        <dbReference type="ChEBI" id="CHEBI:15377"/>
        <dbReference type="ChEBI" id="CHEBI:15378"/>
        <dbReference type="ChEBI" id="CHEBI:16335"/>
        <dbReference type="ChEBI" id="CHEBI:17596"/>
        <dbReference type="ChEBI" id="CHEBI:28938"/>
        <dbReference type="EC" id="3.5.4.4"/>
    </reaction>
    <physiologicalReaction direction="left-to-right" evidence="9">
        <dbReference type="Rhea" id="RHEA:24409"/>
    </physiologicalReaction>
</comment>
<comment type="caution">
    <text evidence="13">The sequence shown here is derived from an EMBL/GenBank/DDBJ whole genome shotgun (WGS) entry which is preliminary data.</text>
</comment>
<dbReference type="PANTHER" id="PTHR30616:SF2">
    <property type="entry name" value="PURINE NUCLEOSIDE PHOSPHORYLASE LACC1"/>
    <property type="match status" value="1"/>
</dbReference>
<dbReference type="InterPro" id="IPR038371">
    <property type="entry name" value="Cu_polyphenol_OxRdtase_sf"/>
</dbReference>
<comment type="cofactor">
    <cofactor evidence="2">
        <name>Zn(2+)</name>
        <dbReference type="ChEBI" id="CHEBI:29105"/>
    </cofactor>
</comment>
<dbReference type="InterPro" id="IPR011324">
    <property type="entry name" value="Cytotoxic_necrot_fac-like_cat"/>
</dbReference>
<evidence type="ECO:0000313" key="13">
    <source>
        <dbReference type="EMBL" id="MDQ0215046.1"/>
    </source>
</evidence>
<accession>A0AAJ1T4G4</accession>
<protein>
    <recommendedName>
        <fullName evidence="12">Purine nucleoside phosphorylase</fullName>
    </recommendedName>
</protein>
<evidence type="ECO:0000256" key="9">
    <source>
        <dbReference type="ARBA" id="ARBA00047989"/>
    </source>
</evidence>
<dbReference type="Gene3D" id="3.60.140.10">
    <property type="entry name" value="CNF1/YfiH-like putative cysteine hydrolases"/>
    <property type="match status" value="1"/>
</dbReference>
<keyword evidence="7" id="KW-0378">Hydrolase</keyword>
<dbReference type="SUPFAM" id="SSF64438">
    <property type="entry name" value="CNF1/YfiH-like putative cysteine hydrolases"/>
    <property type="match status" value="1"/>
</dbReference>
<comment type="catalytic activity">
    <reaction evidence="1">
        <text>inosine + phosphate = alpha-D-ribose 1-phosphate + hypoxanthine</text>
        <dbReference type="Rhea" id="RHEA:27646"/>
        <dbReference type="ChEBI" id="CHEBI:17368"/>
        <dbReference type="ChEBI" id="CHEBI:17596"/>
        <dbReference type="ChEBI" id="CHEBI:43474"/>
        <dbReference type="ChEBI" id="CHEBI:57720"/>
        <dbReference type="EC" id="2.4.2.1"/>
    </reaction>
    <physiologicalReaction direction="left-to-right" evidence="1">
        <dbReference type="Rhea" id="RHEA:27647"/>
    </physiologicalReaction>
</comment>
<evidence type="ECO:0000256" key="3">
    <source>
        <dbReference type="ARBA" id="ARBA00003215"/>
    </source>
</evidence>
<dbReference type="NCBIfam" id="TIGR00726">
    <property type="entry name" value="peptidoglycan editing factor PgeF"/>
    <property type="match status" value="1"/>
</dbReference>
<evidence type="ECO:0000256" key="4">
    <source>
        <dbReference type="ARBA" id="ARBA00007353"/>
    </source>
</evidence>
<dbReference type="Pfam" id="PF02578">
    <property type="entry name" value="Cu-oxidase_4"/>
    <property type="match status" value="1"/>
</dbReference>
<evidence type="ECO:0000256" key="2">
    <source>
        <dbReference type="ARBA" id="ARBA00001947"/>
    </source>
</evidence>
<comment type="similarity">
    <text evidence="4 12">Belongs to the purine nucleoside phosphorylase YfiH/LACC1 family.</text>
</comment>
<dbReference type="EMBL" id="JAUSUC010000014">
    <property type="protein sequence ID" value="MDQ0215046.1"/>
    <property type="molecule type" value="Genomic_DNA"/>
</dbReference>
<dbReference type="Proteomes" id="UP001237207">
    <property type="component" value="Unassembled WGS sequence"/>
</dbReference>